<feature type="domain" description="DUF4266" evidence="1">
    <location>
        <begin position="21"/>
        <end position="68"/>
    </location>
</feature>
<dbReference type="InterPro" id="IPR025362">
    <property type="entry name" value="DUF4266"/>
</dbReference>
<dbReference type="AlphaFoldDB" id="L7VVV7"/>
<evidence type="ECO:0000259" key="1">
    <source>
        <dbReference type="Pfam" id="PF14086"/>
    </source>
</evidence>
<dbReference type="Pfam" id="PF14086">
    <property type="entry name" value="DUF4266"/>
    <property type="match status" value="1"/>
</dbReference>
<sequence>MKTRYALLLLGMICAAGCVRVPPYRRELLAHPTMLLTNQSGPAESHVYAIQEGASGGGQGAEGGCGCN</sequence>
<evidence type="ECO:0000313" key="2">
    <source>
        <dbReference type="EMBL" id="AGC71674.1"/>
    </source>
</evidence>
<accession>L7VVV7</accession>
<name>L7VVV7_9BACT</name>
<reference evidence="2" key="1">
    <citation type="submission" date="2012-09" db="EMBL/GenBank/DDBJ databases">
        <title>Metagenomic Characterization of a Microbial Community in Wastewater Detects High Levels of Antibiotic Resistance.</title>
        <authorList>
            <person name="Abrams M."/>
            <person name="Caldwell A."/>
            <person name="Vandaei E."/>
            <person name="Lee W."/>
            <person name="Perrott J."/>
            <person name="Khan S.Y."/>
            <person name="Ta J."/>
            <person name="Romero D."/>
            <person name="Nguyen V."/>
            <person name="Pourmand N."/>
            <person name="Ouverney C.C."/>
        </authorList>
    </citation>
    <scope>NUCLEOTIDE SEQUENCE</scope>
</reference>
<dbReference type="EMBL" id="JX649879">
    <property type="protein sequence ID" value="AGC71674.1"/>
    <property type="molecule type" value="Genomic_DNA"/>
</dbReference>
<organism evidence="2">
    <name type="scientific">uncultured bacterium A1Q1_fos_2386</name>
    <dbReference type="NCBI Taxonomy" id="1256568"/>
    <lineage>
        <taxon>Bacteria</taxon>
        <taxon>environmental samples</taxon>
    </lineage>
</organism>
<protein>
    <recommendedName>
        <fullName evidence="1">DUF4266 domain-containing protein</fullName>
    </recommendedName>
</protein>
<proteinExistence type="predicted"/>